<dbReference type="GO" id="GO:0006457">
    <property type="term" value="P:protein folding"/>
    <property type="evidence" value="ECO:0007669"/>
    <property type="project" value="InterPro"/>
</dbReference>
<dbReference type="FunFam" id="2.60.260.20:FF:000013">
    <property type="entry name" value="DnaJ subfamily B member 11"/>
    <property type="match status" value="1"/>
</dbReference>
<dbReference type="AlphaFoldDB" id="A0A6S7G135"/>
<dbReference type="CDD" id="cd10747">
    <property type="entry name" value="DnaJ_C"/>
    <property type="match status" value="1"/>
</dbReference>
<dbReference type="Pfam" id="PF00226">
    <property type="entry name" value="DnaJ"/>
    <property type="match status" value="1"/>
</dbReference>
<accession>A0A6S7G135</accession>
<dbReference type="FunFam" id="2.60.260.20:FF:000002">
    <property type="entry name" value="Dnaj homolog subfamily b member"/>
    <property type="match status" value="1"/>
</dbReference>
<dbReference type="PANTHER" id="PTHR24078">
    <property type="entry name" value="DNAJ HOMOLOG SUBFAMILY C MEMBER"/>
    <property type="match status" value="1"/>
</dbReference>
<dbReference type="PRINTS" id="PR00625">
    <property type="entry name" value="JDOMAIN"/>
</dbReference>
<dbReference type="OrthoDB" id="550424at2759"/>
<dbReference type="Gene3D" id="1.10.287.110">
    <property type="entry name" value="DnaJ domain"/>
    <property type="match status" value="1"/>
</dbReference>
<sequence>MGKDYYKILGVSRTATDDEIKKGYRKMALKYHPDKNKDPDAEDKFKEVAEAFEVLKDKDKRAVYDKYGEDGLKGQPSFGGGAGGFQGMPANFTFFNGDPFKTFNDFFGDEDPFKDFLKNSGFGSHAFGGAGPSMSAFPSNFGSLGGMFGQSHSAENLPSRVAKDPPIYRNLPISLEDLLNGTTKKMKITRNVTEGGMTFEEEKVLTVDIKKGWKAGTKITFPKEGDQKPGTTPADIIFVIKDKPHDLFTRDSDNNLLHTCKLSLKVALIGSTVKIPTLEGRTENVQLNSVTQPGTTKRINGKGLPLPKTPNHRADLLVKFEVQIPENLSQREREALGRMLP</sequence>
<dbReference type="SMART" id="SM00271">
    <property type="entry name" value="DnaJ"/>
    <property type="match status" value="1"/>
</dbReference>
<dbReference type="PROSITE" id="PS00636">
    <property type="entry name" value="DNAJ_1"/>
    <property type="match status" value="1"/>
</dbReference>
<dbReference type="GO" id="GO:0051082">
    <property type="term" value="F:unfolded protein binding"/>
    <property type="evidence" value="ECO:0007669"/>
    <property type="project" value="InterPro"/>
</dbReference>
<dbReference type="InterPro" id="IPR002939">
    <property type="entry name" value="DnaJ_C"/>
</dbReference>
<keyword evidence="3" id="KW-1185">Reference proteome</keyword>
<dbReference type="GO" id="GO:0051087">
    <property type="term" value="F:protein-folding chaperone binding"/>
    <property type="evidence" value="ECO:0007669"/>
    <property type="project" value="TreeGrafter"/>
</dbReference>
<organism evidence="2 3">
    <name type="scientific">Paramuricea clavata</name>
    <name type="common">Red gorgonian</name>
    <name type="synonym">Violescent sea-whip</name>
    <dbReference type="NCBI Taxonomy" id="317549"/>
    <lineage>
        <taxon>Eukaryota</taxon>
        <taxon>Metazoa</taxon>
        <taxon>Cnidaria</taxon>
        <taxon>Anthozoa</taxon>
        <taxon>Octocorallia</taxon>
        <taxon>Malacalcyonacea</taxon>
        <taxon>Plexauridae</taxon>
        <taxon>Paramuricea</taxon>
    </lineage>
</organism>
<dbReference type="PROSITE" id="PS50076">
    <property type="entry name" value="DNAJ_2"/>
    <property type="match status" value="1"/>
</dbReference>
<dbReference type="Pfam" id="PF01556">
    <property type="entry name" value="DnaJ_C"/>
    <property type="match status" value="1"/>
</dbReference>
<dbReference type="GO" id="GO:0005829">
    <property type="term" value="C:cytosol"/>
    <property type="evidence" value="ECO:0007669"/>
    <property type="project" value="TreeGrafter"/>
</dbReference>
<dbReference type="FunFam" id="1.10.287.110:FF:000076">
    <property type="entry name" value="Chaperone protein dnaJ"/>
    <property type="match status" value="1"/>
</dbReference>
<dbReference type="Gene3D" id="2.60.260.20">
    <property type="entry name" value="Urease metallochaperone UreE, N-terminal domain"/>
    <property type="match status" value="2"/>
</dbReference>
<name>A0A6S7G135_PARCT</name>
<dbReference type="PANTHER" id="PTHR24078:SF553">
    <property type="entry name" value="DNAJ HOMOLOG SUBFAMILY B MEMBER 5"/>
    <property type="match status" value="1"/>
</dbReference>
<dbReference type="InterPro" id="IPR036869">
    <property type="entry name" value="J_dom_sf"/>
</dbReference>
<dbReference type="CDD" id="cd06257">
    <property type="entry name" value="DnaJ"/>
    <property type="match status" value="1"/>
</dbReference>
<dbReference type="SUPFAM" id="SSF46565">
    <property type="entry name" value="Chaperone J-domain"/>
    <property type="match status" value="1"/>
</dbReference>
<gene>
    <name evidence="2" type="ORF">PACLA_8A017003</name>
</gene>
<evidence type="ECO:0000256" key="1">
    <source>
        <dbReference type="ARBA" id="ARBA00023186"/>
    </source>
</evidence>
<dbReference type="InterPro" id="IPR018253">
    <property type="entry name" value="DnaJ_domain_CS"/>
</dbReference>
<comment type="caution">
    <text evidence="2">The sequence shown here is derived from an EMBL/GenBank/DDBJ whole genome shotgun (WGS) entry which is preliminary data.</text>
</comment>
<dbReference type="InterPro" id="IPR051339">
    <property type="entry name" value="DnaJ_subfamily_B"/>
</dbReference>
<protein>
    <submittedName>
        <fullName evidence="2">DnaJ homolog subfamily B member 4-like</fullName>
    </submittedName>
</protein>
<evidence type="ECO:0000313" key="3">
    <source>
        <dbReference type="Proteomes" id="UP001152795"/>
    </source>
</evidence>
<proteinExistence type="predicted"/>
<keyword evidence="1" id="KW-0143">Chaperone</keyword>
<evidence type="ECO:0000313" key="2">
    <source>
        <dbReference type="EMBL" id="CAB3983417.1"/>
    </source>
</evidence>
<dbReference type="InterPro" id="IPR001623">
    <property type="entry name" value="DnaJ_domain"/>
</dbReference>
<dbReference type="InterPro" id="IPR008971">
    <property type="entry name" value="HSP40/DnaJ_pept-bd"/>
</dbReference>
<dbReference type="SUPFAM" id="SSF49493">
    <property type="entry name" value="HSP40/DnaJ peptide-binding domain"/>
    <property type="match status" value="2"/>
</dbReference>
<reference evidence="2" key="1">
    <citation type="submission" date="2020-04" db="EMBL/GenBank/DDBJ databases">
        <authorList>
            <person name="Alioto T."/>
            <person name="Alioto T."/>
            <person name="Gomez Garrido J."/>
        </authorList>
    </citation>
    <scope>NUCLEOTIDE SEQUENCE</scope>
    <source>
        <strain evidence="2">A484AB</strain>
    </source>
</reference>
<dbReference type="EMBL" id="CACRXK020000609">
    <property type="protein sequence ID" value="CAB3983417.1"/>
    <property type="molecule type" value="Genomic_DNA"/>
</dbReference>
<dbReference type="Proteomes" id="UP001152795">
    <property type="component" value="Unassembled WGS sequence"/>
</dbReference>